<proteinExistence type="predicted"/>
<evidence type="ECO:0000313" key="2">
    <source>
        <dbReference type="Proteomes" id="UP000297910"/>
    </source>
</evidence>
<comment type="caution">
    <text evidence="1">The sequence shown here is derived from an EMBL/GenBank/DDBJ whole genome shotgun (WGS) entry which is preliminary data.</text>
</comment>
<dbReference type="Proteomes" id="UP000297910">
    <property type="component" value="Unassembled WGS sequence"/>
</dbReference>
<sequence>MLYTIKQDSIRLLDKTPESDYEYIGPESLVRGSFLSQSGNLIPRSSGDSPRSSSPRVVEGVKVRGSGIKITGVLGLDSEDWGASG</sequence>
<name>A0A4Z1G8C9_9HELO</name>
<reference evidence="1 2" key="1">
    <citation type="submission" date="2017-12" db="EMBL/GenBank/DDBJ databases">
        <title>Comparative genomics of Botrytis spp.</title>
        <authorList>
            <person name="Valero-Jimenez C.A."/>
            <person name="Tapia P."/>
            <person name="Veloso J."/>
            <person name="Silva-Moreno E."/>
            <person name="Staats M."/>
            <person name="Valdes J.H."/>
            <person name="Van Kan J.A.L."/>
        </authorList>
    </citation>
    <scope>NUCLEOTIDE SEQUENCE [LARGE SCALE GENOMIC DNA]</scope>
    <source>
        <strain evidence="1 2">Bp0003</strain>
    </source>
</reference>
<gene>
    <name evidence="1" type="ORF">BPAE_0007g00880</name>
</gene>
<keyword evidence="2" id="KW-1185">Reference proteome</keyword>
<accession>A0A4Z1G8C9</accession>
<evidence type="ECO:0000313" key="1">
    <source>
        <dbReference type="EMBL" id="TGO30257.1"/>
    </source>
</evidence>
<protein>
    <submittedName>
        <fullName evidence="1">Uncharacterized protein</fullName>
    </submittedName>
</protein>
<organism evidence="1 2">
    <name type="scientific">Botrytis paeoniae</name>
    <dbReference type="NCBI Taxonomy" id="278948"/>
    <lineage>
        <taxon>Eukaryota</taxon>
        <taxon>Fungi</taxon>
        <taxon>Dikarya</taxon>
        <taxon>Ascomycota</taxon>
        <taxon>Pezizomycotina</taxon>
        <taxon>Leotiomycetes</taxon>
        <taxon>Helotiales</taxon>
        <taxon>Sclerotiniaceae</taxon>
        <taxon>Botrytis</taxon>
    </lineage>
</organism>
<dbReference type="AlphaFoldDB" id="A0A4Z1G8C9"/>
<dbReference type="EMBL" id="PQXI01000007">
    <property type="protein sequence ID" value="TGO30257.1"/>
    <property type="molecule type" value="Genomic_DNA"/>
</dbReference>